<keyword evidence="4" id="KW-0597">Phosphoprotein</keyword>
<dbReference type="SUPFAM" id="SSF52172">
    <property type="entry name" value="CheY-like"/>
    <property type="match status" value="1"/>
</dbReference>
<keyword evidence="3" id="KW-0804">Transcription</keyword>
<name>A0A2P8FI67_9BACT</name>
<dbReference type="InterPro" id="IPR020449">
    <property type="entry name" value="Tscrpt_reg_AraC-type_HTH"/>
</dbReference>
<dbReference type="OrthoDB" id="9809670at2"/>
<dbReference type="PANTHER" id="PTHR43280:SF10">
    <property type="entry name" value="REGULATORY PROTEIN POCR"/>
    <property type="match status" value="1"/>
</dbReference>
<feature type="domain" description="Response regulatory" evidence="6">
    <location>
        <begin position="8"/>
        <end position="120"/>
    </location>
</feature>
<evidence type="ECO:0000313" key="7">
    <source>
        <dbReference type="EMBL" id="PSL21400.1"/>
    </source>
</evidence>
<evidence type="ECO:0000313" key="8">
    <source>
        <dbReference type="Proteomes" id="UP000241964"/>
    </source>
</evidence>
<feature type="modified residue" description="4-aspartylphosphate" evidence="4">
    <location>
        <position position="56"/>
    </location>
</feature>
<dbReference type="AlphaFoldDB" id="A0A2P8FI67"/>
<evidence type="ECO:0000256" key="1">
    <source>
        <dbReference type="ARBA" id="ARBA00023015"/>
    </source>
</evidence>
<dbReference type="RefSeq" id="WP_106599277.1">
    <property type="nucleotide sequence ID" value="NZ_PYAS01000022.1"/>
</dbReference>
<comment type="caution">
    <text evidence="7">The sequence shown here is derived from an EMBL/GenBank/DDBJ whole genome shotgun (WGS) entry which is preliminary data.</text>
</comment>
<dbReference type="PANTHER" id="PTHR43280">
    <property type="entry name" value="ARAC-FAMILY TRANSCRIPTIONAL REGULATOR"/>
    <property type="match status" value="1"/>
</dbReference>
<accession>A0A2P8FI67</accession>
<dbReference type="PROSITE" id="PS50110">
    <property type="entry name" value="RESPONSE_REGULATORY"/>
    <property type="match status" value="1"/>
</dbReference>
<evidence type="ECO:0000259" key="5">
    <source>
        <dbReference type="PROSITE" id="PS01124"/>
    </source>
</evidence>
<keyword evidence="8" id="KW-1185">Reference proteome</keyword>
<sequence length="252" mass="28523">MNSEDRRPVLIIDKSIIRNSLGSEALAKNFQLIESNSDEEVLAMARELSPDVVVCDVSDPSRGGLLICRKLKSNAYTGHVSVILLGQIEHRIAGLQAGADSYISVPIDSHVLMLNIENMIMLRDAMRGRTVQEMSVQTELEGISGQFVTKLEQMVFENISDPNFGVKEMAVRTGISVSVLYRRLRFFKGVTVNEFVKKIKMERAMKMLEAGVYRVNEVAASIGYEDSKYFSREFRKFFGKTPMEVKHRIHKR</sequence>
<dbReference type="SMART" id="SM00448">
    <property type="entry name" value="REC"/>
    <property type="match status" value="1"/>
</dbReference>
<proteinExistence type="predicted"/>
<dbReference type="Pfam" id="PF00072">
    <property type="entry name" value="Response_reg"/>
    <property type="match status" value="1"/>
</dbReference>
<dbReference type="Proteomes" id="UP000241964">
    <property type="component" value="Unassembled WGS sequence"/>
</dbReference>
<dbReference type="GO" id="GO:0003700">
    <property type="term" value="F:DNA-binding transcription factor activity"/>
    <property type="evidence" value="ECO:0007669"/>
    <property type="project" value="InterPro"/>
</dbReference>
<evidence type="ECO:0000256" key="3">
    <source>
        <dbReference type="ARBA" id="ARBA00023163"/>
    </source>
</evidence>
<dbReference type="SMART" id="SM00342">
    <property type="entry name" value="HTH_ARAC"/>
    <property type="match status" value="1"/>
</dbReference>
<keyword evidence="1" id="KW-0805">Transcription regulation</keyword>
<dbReference type="GO" id="GO:0043565">
    <property type="term" value="F:sequence-specific DNA binding"/>
    <property type="evidence" value="ECO:0007669"/>
    <property type="project" value="InterPro"/>
</dbReference>
<evidence type="ECO:0000256" key="4">
    <source>
        <dbReference type="PROSITE-ProRule" id="PRU00169"/>
    </source>
</evidence>
<dbReference type="InterPro" id="IPR001789">
    <property type="entry name" value="Sig_transdc_resp-reg_receiver"/>
</dbReference>
<dbReference type="PROSITE" id="PS01124">
    <property type="entry name" value="HTH_ARAC_FAMILY_2"/>
    <property type="match status" value="1"/>
</dbReference>
<dbReference type="SUPFAM" id="SSF46689">
    <property type="entry name" value="Homeodomain-like"/>
    <property type="match status" value="1"/>
</dbReference>
<evidence type="ECO:0000256" key="2">
    <source>
        <dbReference type="ARBA" id="ARBA00023125"/>
    </source>
</evidence>
<dbReference type="EMBL" id="PYAS01000022">
    <property type="protein sequence ID" value="PSL21400.1"/>
    <property type="molecule type" value="Genomic_DNA"/>
</dbReference>
<dbReference type="InterPro" id="IPR018062">
    <property type="entry name" value="HTH_AraC-typ_CS"/>
</dbReference>
<dbReference type="PRINTS" id="PR00032">
    <property type="entry name" value="HTHARAC"/>
</dbReference>
<dbReference type="Pfam" id="PF12833">
    <property type="entry name" value="HTH_18"/>
    <property type="match status" value="1"/>
</dbReference>
<evidence type="ECO:0000259" key="6">
    <source>
        <dbReference type="PROSITE" id="PS50110"/>
    </source>
</evidence>
<dbReference type="InterPro" id="IPR011006">
    <property type="entry name" value="CheY-like_superfamily"/>
</dbReference>
<dbReference type="InterPro" id="IPR018060">
    <property type="entry name" value="HTH_AraC"/>
</dbReference>
<dbReference type="GO" id="GO:0000160">
    <property type="term" value="P:phosphorelay signal transduction system"/>
    <property type="evidence" value="ECO:0007669"/>
    <property type="project" value="InterPro"/>
</dbReference>
<gene>
    <name evidence="7" type="ORF">CLV60_12217</name>
</gene>
<dbReference type="Gene3D" id="1.10.10.60">
    <property type="entry name" value="Homeodomain-like"/>
    <property type="match status" value="1"/>
</dbReference>
<feature type="domain" description="HTH araC/xylS-type" evidence="5">
    <location>
        <begin position="149"/>
        <end position="248"/>
    </location>
</feature>
<reference evidence="7 8" key="1">
    <citation type="submission" date="2018-03" db="EMBL/GenBank/DDBJ databases">
        <title>Genomic Encyclopedia of Archaeal and Bacterial Type Strains, Phase II (KMG-II): from individual species to whole genera.</title>
        <authorList>
            <person name="Goeker M."/>
        </authorList>
    </citation>
    <scope>NUCLEOTIDE SEQUENCE [LARGE SCALE GENOMIC DNA]</scope>
    <source>
        <strain evidence="7 8">DSM 29057</strain>
    </source>
</reference>
<organism evidence="7 8">
    <name type="scientific">Dyadobacter jiangsuensis</name>
    <dbReference type="NCBI Taxonomy" id="1591085"/>
    <lineage>
        <taxon>Bacteria</taxon>
        <taxon>Pseudomonadati</taxon>
        <taxon>Bacteroidota</taxon>
        <taxon>Cytophagia</taxon>
        <taxon>Cytophagales</taxon>
        <taxon>Spirosomataceae</taxon>
        <taxon>Dyadobacter</taxon>
    </lineage>
</organism>
<keyword evidence="2 7" id="KW-0238">DNA-binding</keyword>
<protein>
    <submittedName>
        <fullName evidence="7">AraC-like DNA-binding protein</fullName>
    </submittedName>
</protein>
<dbReference type="InterPro" id="IPR009057">
    <property type="entry name" value="Homeodomain-like_sf"/>
</dbReference>
<dbReference type="Gene3D" id="3.40.50.2300">
    <property type="match status" value="1"/>
</dbReference>
<dbReference type="PROSITE" id="PS00041">
    <property type="entry name" value="HTH_ARAC_FAMILY_1"/>
    <property type="match status" value="1"/>
</dbReference>